<reference evidence="9" key="1">
    <citation type="submission" date="2016-10" db="EMBL/GenBank/DDBJ databases">
        <authorList>
            <person name="Varghese N."/>
            <person name="Submissions S."/>
        </authorList>
    </citation>
    <scope>NUCLEOTIDE SEQUENCE [LARGE SCALE GENOMIC DNA]</scope>
    <source>
        <strain evidence="9">CGMCC 1.10218</strain>
    </source>
</reference>
<evidence type="ECO:0000256" key="4">
    <source>
        <dbReference type="ARBA" id="ARBA00022692"/>
    </source>
</evidence>
<dbReference type="PANTHER" id="PTHR34584:SF1">
    <property type="entry name" value="NA(+)_H(+) ANTIPORTER SUBUNIT E1"/>
    <property type="match status" value="1"/>
</dbReference>
<evidence type="ECO:0000256" key="2">
    <source>
        <dbReference type="ARBA" id="ARBA00006228"/>
    </source>
</evidence>
<feature type="transmembrane region" description="Helical" evidence="7">
    <location>
        <begin position="56"/>
        <end position="80"/>
    </location>
</feature>
<keyword evidence="9" id="KW-1185">Reference proteome</keyword>
<evidence type="ECO:0000313" key="8">
    <source>
        <dbReference type="EMBL" id="SEJ27069.1"/>
    </source>
</evidence>
<dbReference type="PIRSF" id="PIRSF019239">
    <property type="entry name" value="MrpE"/>
    <property type="match status" value="1"/>
</dbReference>
<evidence type="ECO:0000256" key="6">
    <source>
        <dbReference type="ARBA" id="ARBA00023136"/>
    </source>
</evidence>
<sequence length="167" mass="17720">MRGLALNLLIAVVWSLFSGEVGTRELVTGFLIGFVILTLFPQALETGSYVARSQAVLGFLGFFLRELTLANIQIALLALRPRPPLSPVIVAVPLRVQGEFGQTLLAAAITLMPGTVAMGFSANRRVLYAHAVGLSSAGAARASIVKVEDRLLAFLPALPPRPVEVTS</sequence>
<dbReference type="PANTHER" id="PTHR34584">
    <property type="entry name" value="NA(+)/H(+) ANTIPORTER SUBUNIT E1"/>
    <property type="match status" value="1"/>
</dbReference>
<dbReference type="GO" id="GO:0008324">
    <property type="term" value="F:monoatomic cation transmembrane transporter activity"/>
    <property type="evidence" value="ECO:0007669"/>
    <property type="project" value="InterPro"/>
</dbReference>
<dbReference type="OrthoDB" id="9807187at2"/>
<gene>
    <name evidence="8" type="ORF">SAMN04488058_105169</name>
</gene>
<keyword evidence="4 7" id="KW-0812">Transmembrane</keyword>
<protein>
    <submittedName>
        <fullName evidence="8">Multisubunit sodium/proton antiporter, MrpE subunit</fullName>
    </submittedName>
</protein>
<accession>A0A1H6XD51</accession>
<organism evidence="8 9">
    <name type="scientific">Deinococcus reticulitermitis</name>
    <dbReference type="NCBI Taxonomy" id="856736"/>
    <lineage>
        <taxon>Bacteria</taxon>
        <taxon>Thermotogati</taxon>
        <taxon>Deinococcota</taxon>
        <taxon>Deinococci</taxon>
        <taxon>Deinococcales</taxon>
        <taxon>Deinococcaceae</taxon>
        <taxon>Deinococcus</taxon>
    </lineage>
</organism>
<dbReference type="EMBL" id="FNZA01000005">
    <property type="protein sequence ID" value="SEJ27069.1"/>
    <property type="molecule type" value="Genomic_DNA"/>
</dbReference>
<comment type="similarity">
    <text evidence="2">Belongs to the CPA3 antiporters (TC 2.A.63) subunit E family.</text>
</comment>
<feature type="transmembrane region" description="Helical" evidence="7">
    <location>
        <begin position="28"/>
        <end position="44"/>
    </location>
</feature>
<evidence type="ECO:0000256" key="7">
    <source>
        <dbReference type="SAM" id="Phobius"/>
    </source>
</evidence>
<dbReference type="AlphaFoldDB" id="A0A1H6XD51"/>
<evidence type="ECO:0000256" key="1">
    <source>
        <dbReference type="ARBA" id="ARBA00004651"/>
    </source>
</evidence>
<dbReference type="RefSeq" id="WP_092264148.1">
    <property type="nucleotide sequence ID" value="NZ_FNZA01000005.1"/>
</dbReference>
<feature type="transmembrane region" description="Helical" evidence="7">
    <location>
        <begin position="100"/>
        <end position="120"/>
    </location>
</feature>
<keyword evidence="3" id="KW-1003">Cell membrane</keyword>
<comment type="subcellular location">
    <subcellularLocation>
        <location evidence="1">Cell membrane</location>
        <topology evidence="1">Multi-pass membrane protein</topology>
    </subcellularLocation>
</comment>
<evidence type="ECO:0000256" key="3">
    <source>
        <dbReference type="ARBA" id="ARBA00022475"/>
    </source>
</evidence>
<dbReference type="Proteomes" id="UP000199223">
    <property type="component" value="Unassembled WGS sequence"/>
</dbReference>
<evidence type="ECO:0000256" key="5">
    <source>
        <dbReference type="ARBA" id="ARBA00022989"/>
    </source>
</evidence>
<dbReference type="Pfam" id="PF01899">
    <property type="entry name" value="MNHE"/>
    <property type="match status" value="1"/>
</dbReference>
<proteinExistence type="inferred from homology"/>
<dbReference type="InterPro" id="IPR002758">
    <property type="entry name" value="Cation_antiport_E"/>
</dbReference>
<name>A0A1H6XD51_9DEIO</name>
<keyword evidence="6 7" id="KW-0472">Membrane</keyword>
<dbReference type="STRING" id="856736.SAMN04488058_105169"/>
<evidence type="ECO:0000313" key="9">
    <source>
        <dbReference type="Proteomes" id="UP000199223"/>
    </source>
</evidence>
<keyword evidence="5 7" id="KW-1133">Transmembrane helix</keyword>
<dbReference type="GO" id="GO:0005886">
    <property type="term" value="C:plasma membrane"/>
    <property type="evidence" value="ECO:0007669"/>
    <property type="project" value="UniProtKB-SubCell"/>
</dbReference>